<evidence type="ECO:0000256" key="1">
    <source>
        <dbReference type="ARBA" id="ARBA00022723"/>
    </source>
</evidence>
<evidence type="ECO:0000256" key="4">
    <source>
        <dbReference type="PIRSR" id="PIRSR036894-2"/>
    </source>
</evidence>
<accession>A0A841JYI4</accession>
<evidence type="ECO:0000259" key="5">
    <source>
        <dbReference type="Pfam" id="PF20511"/>
    </source>
</evidence>
<dbReference type="EMBL" id="JACHEK010000002">
    <property type="protein sequence ID" value="MBB6143498.1"/>
    <property type="molecule type" value="Genomic_DNA"/>
</dbReference>
<evidence type="ECO:0000256" key="2">
    <source>
        <dbReference type="ARBA" id="ARBA00022833"/>
    </source>
</evidence>
<proteinExistence type="predicted"/>
<organism evidence="6 7">
    <name type="scientific">Silvibacterium bohemicum</name>
    <dbReference type="NCBI Taxonomy" id="1577686"/>
    <lineage>
        <taxon>Bacteria</taxon>
        <taxon>Pseudomonadati</taxon>
        <taxon>Acidobacteriota</taxon>
        <taxon>Terriglobia</taxon>
        <taxon>Terriglobales</taxon>
        <taxon>Acidobacteriaceae</taxon>
        <taxon>Silvibacterium</taxon>
    </lineage>
</organism>
<dbReference type="GO" id="GO:0008270">
    <property type="term" value="F:zinc ion binding"/>
    <property type="evidence" value="ECO:0007669"/>
    <property type="project" value="InterPro"/>
</dbReference>
<gene>
    <name evidence="6" type="ORF">HNQ77_001442</name>
</gene>
<keyword evidence="7" id="KW-1185">Reference proteome</keyword>
<feature type="binding site" evidence="3">
    <location>
        <position position="97"/>
    </location>
    <ligand>
        <name>Zn(2+)</name>
        <dbReference type="ChEBI" id="CHEBI:29105"/>
    </ligand>
</feature>
<dbReference type="Gene3D" id="2.60.120.10">
    <property type="entry name" value="Jelly Rolls"/>
    <property type="match status" value="2"/>
</dbReference>
<keyword evidence="2 3" id="KW-0862">Zinc</keyword>
<protein>
    <submittedName>
        <fullName evidence="6">Mannose-6-phosphate isomerase</fullName>
        <ecNumber evidence="6">5.3.1.8</ecNumber>
    </submittedName>
</protein>
<dbReference type="Pfam" id="PF20511">
    <property type="entry name" value="PMI_typeI_cat"/>
    <property type="match status" value="1"/>
</dbReference>
<dbReference type="SUPFAM" id="SSF51182">
    <property type="entry name" value="RmlC-like cupins"/>
    <property type="match status" value="1"/>
</dbReference>
<dbReference type="InterPro" id="IPR011051">
    <property type="entry name" value="RmlC_Cupin_sf"/>
</dbReference>
<dbReference type="PANTHER" id="PTHR42742">
    <property type="entry name" value="TRANSCRIPTIONAL REPRESSOR MPRA"/>
    <property type="match status" value="1"/>
</dbReference>
<feature type="domain" description="Phosphomannose isomerase type I catalytic" evidence="5">
    <location>
        <begin position="7"/>
        <end position="129"/>
    </location>
</feature>
<dbReference type="EC" id="5.3.1.8" evidence="6"/>
<dbReference type="PANTHER" id="PTHR42742:SF3">
    <property type="entry name" value="FRUCTOKINASE"/>
    <property type="match status" value="1"/>
</dbReference>
<dbReference type="InterPro" id="IPR014710">
    <property type="entry name" value="RmlC-like_jellyroll"/>
</dbReference>
<name>A0A841JYI4_9BACT</name>
<dbReference type="CDD" id="cd07010">
    <property type="entry name" value="cupin_PMI_type_I_N_bac"/>
    <property type="match status" value="1"/>
</dbReference>
<dbReference type="Proteomes" id="UP000538666">
    <property type="component" value="Unassembled WGS sequence"/>
</dbReference>
<reference evidence="6 7" key="1">
    <citation type="submission" date="2020-08" db="EMBL/GenBank/DDBJ databases">
        <title>Genomic Encyclopedia of Type Strains, Phase IV (KMG-IV): sequencing the most valuable type-strain genomes for metagenomic binning, comparative biology and taxonomic classification.</title>
        <authorList>
            <person name="Goeker M."/>
        </authorList>
    </citation>
    <scope>NUCLEOTIDE SEQUENCE [LARGE SCALE GENOMIC DNA]</scope>
    <source>
        <strain evidence="6 7">DSM 103733</strain>
    </source>
</reference>
<dbReference type="GO" id="GO:0004476">
    <property type="term" value="F:mannose-6-phosphate isomerase activity"/>
    <property type="evidence" value="ECO:0007669"/>
    <property type="project" value="UniProtKB-EC"/>
</dbReference>
<dbReference type="RefSeq" id="WP_050062362.1">
    <property type="nucleotide sequence ID" value="NZ_JACHEK010000002.1"/>
</dbReference>
<dbReference type="GO" id="GO:0005975">
    <property type="term" value="P:carbohydrate metabolic process"/>
    <property type="evidence" value="ECO:0007669"/>
    <property type="project" value="InterPro"/>
</dbReference>
<dbReference type="InterPro" id="IPR051804">
    <property type="entry name" value="Carb_Metab_Reg_Kinase/Isom"/>
</dbReference>
<feature type="binding site" evidence="3">
    <location>
        <position position="172"/>
    </location>
    <ligand>
        <name>Zn(2+)</name>
        <dbReference type="ChEBI" id="CHEBI:29105"/>
    </ligand>
</feature>
<keyword evidence="6" id="KW-0413">Isomerase</keyword>
<evidence type="ECO:0000313" key="7">
    <source>
        <dbReference type="Proteomes" id="UP000538666"/>
    </source>
</evidence>
<feature type="binding site" evidence="3">
    <location>
        <position position="114"/>
    </location>
    <ligand>
        <name>Zn(2+)</name>
        <dbReference type="ChEBI" id="CHEBI:29105"/>
    </ligand>
</feature>
<dbReference type="OrthoDB" id="9808275at2"/>
<dbReference type="InterPro" id="IPR014628">
    <property type="entry name" value="Man6P_isomerase_Firm_short"/>
</dbReference>
<comment type="cofactor">
    <cofactor evidence="3">
        <name>Zn(2+)</name>
        <dbReference type="ChEBI" id="CHEBI:29105"/>
    </cofactor>
    <text evidence="3">Binds 1 zinc ion per subunit.</text>
</comment>
<evidence type="ECO:0000313" key="6">
    <source>
        <dbReference type="EMBL" id="MBB6143498.1"/>
    </source>
</evidence>
<keyword evidence="1 3" id="KW-0479">Metal-binding</keyword>
<sequence length="315" mass="34705">MNELLPFRLEPYFRTRIWGFNDLNPWYDYKTDGEPIGEVWLTGEMCTAATGPLAGQSLTEITKKLGRGLLGTAYGTGEFPLLIKLLFPKEKLSVQVHPDDAMAQKYGEPRGKTECWYALDAKPGAAVALGMRPGVTADQIRASIESATLEDLLEMVPVSKGDMLFVDAGTVHAMGPGVVILETQQTSDRTYRMYDYGRPRELHIDKSLEAMRVKTRAGKIPAHAENGHSVLIDEKYFKIERWDVPKPGDTGRLAASTGSVQMFFVVDGALRISAEGGEIFTVGRCELAVVPAESHEVRIEAESPATVIRIYPNSV</sequence>
<evidence type="ECO:0000256" key="3">
    <source>
        <dbReference type="PIRSR" id="PIRSR036894-1"/>
    </source>
</evidence>
<comment type="caution">
    <text evidence="6">The sequence shown here is derived from an EMBL/GenBank/DDBJ whole genome shotgun (WGS) entry which is preliminary data.</text>
</comment>
<dbReference type="InterPro" id="IPR046457">
    <property type="entry name" value="PMI_typeI_cat"/>
</dbReference>
<dbReference type="AlphaFoldDB" id="A0A841JYI4"/>
<feature type="active site" evidence="4">
    <location>
        <position position="192"/>
    </location>
</feature>
<dbReference type="PIRSF" id="PIRSF036894">
    <property type="entry name" value="PMI_Firm_short"/>
    <property type="match status" value="1"/>
</dbReference>